<dbReference type="OrthoDB" id="941624at2759"/>
<keyword evidence="3" id="KW-1185">Reference proteome</keyword>
<protein>
    <submittedName>
        <fullName evidence="2">Uncharacterized protein</fullName>
    </submittedName>
</protein>
<feature type="region of interest" description="Disordered" evidence="1">
    <location>
        <begin position="72"/>
        <end position="110"/>
    </location>
</feature>
<organism evidence="2 3">
    <name type="scientific">Hermanssonia centrifuga</name>
    <dbReference type="NCBI Taxonomy" id="98765"/>
    <lineage>
        <taxon>Eukaryota</taxon>
        <taxon>Fungi</taxon>
        <taxon>Dikarya</taxon>
        <taxon>Basidiomycota</taxon>
        <taxon>Agaricomycotina</taxon>
        <taxon>Agaricomycetes</taxon>
        <taxon>Polyporales</taxon>
        <taxon>Meruliaceae</taxon>
        <taxon>Hermanssonia</taxon>
    </lineage>
</organism>
<dbReference type="Proteomes" id="UP000186601">
    <property type="component" value="Unassembled WGS sequence"/>
</dbReference>
<proteinExistence type="predicted"/>
<name>A0A2R6P0V9_9APHY</name>
<comment type="caution">
    <text evidence="2">The sequence shown here is derived from an EMBL/GenBank/DDBJ whole genome shotgun (WGS) entry which is preliminary data.</text>
</comment>
<feature type="compositionally biased region" description="Low complexity" evidence="1">
    <location>
        <begin position="14"/>
        <end position="23"/>
    </location>
</feature>
<evidence type="ECO:0000256" key="1">
    <source>
        <dbReference type="SAM" id="MobiDB-lite"/>
    </source>
</evidence>
<feature type="region of interest" description="Disordered" evidence="1">
    <location>
        <begin position="1"/>
        <end position="23"/>
    </location>
</feature>
<sequence length="129" mass="13723">MASRSSIQATTMNPSTSSSSLSPTIVALADPPLRTMDGPAMDYFLIELVNTLRTSSAVAIARNKKIEQEMIDSGLLQPPPAVPPVVPAKRDSFASTSSKTDGKSDEEEEGLRLRLEAIGVHVGSNIAER</sequence>
<evidence type="ECO:0000313" key="3">
    <source>
        <dbReference type="Proteomes" id="UP000186601"/>
    </source>
</evidence>
<dbReference type="EMBL" id="MLYV02000567">
    <property type="protein sequence ID" value="PSR82968.1"/>
    <property type="molecule type" value="Genomic_DNA"/>
</dbReference>
<feature type="compositionally biased region" description="Pro residues" evidence="1">
    <location>
        <begin position="77"/>
        <end position="86"/>
    </location>
</feature>
<dbReference type="AlphaFoldDB" id="A0A2R6P0V9"/>
<accession>A0A2R6P0V9</accession>
<gene>
    <name evidence="2" type="ORF">PHLCEN_2v5938</name>
</gene>
<evidence type="ECO:0000313" key="2">
    <source>
        <dbReference type="EMBL" id="PSR82968.1"/>
    </source>
</evidence>
<reference evidence="2 3" key="1">
    <citation type="submission" date="2018-02" db="EMBL/GenBank/DDBJ databases">
        <title>Genome sequence of the basidiomycete white-rot fungus Phlebia centrifuga.</title>
        <authorList>
            <person name="Granchi Z."/>
            <person name="Peng M."/>
            <person name="de Vries R.P."/>
            <person name="Hilden K."/>
            <person name="Makela M.R."/>
            <person name="Grigoriev I."/>
            <person name="Riley R."/>
        </authorList>
    </citation>
    <scope>NUCLEOTIDE SEQUENCE [LARGE SCALE GENOMIC DNA]</scope>
    <source>
        <strain evidence="2 3">FBCC195</strain>
    </source>
</reference>
<dbReference type="STRING" id="98765.A0A2R6P0V9"/>
<feature type="compositionally biased region" description="Polar residues" evidence="1">
    <location>
        <begin position="1"/>
        <end position="13"/>
    </location>
</feature>